<dbReference type="SUPFAM" id="SSF75011">
    <property type="entry name" value="3-carboxy-cis,cis-mucoante lactonizing enzyme"/>
    <property type="match status" value="1"/>
</dbReference>
<dbReference type="AlphaFoldDB" id="A0A6P1M8Y8"/>
<protein>
    <submittedName>
        <fullName evidence="2">Uncharacterized protein</fullName>
    </submittedName>
</protein>
<accession>A0A6P1M8Y8</accession>
<evidence type="ECO:0000313" key="2">
    <source>
        <dbReference type="EMBL" id="QHI68046.1"/>
    </source>
</evidence>
<dbReference type="EMBL" id="CP047593">
    <property type="protein sequence ID" value="QHI68046.1"/>
    <property type="molecule type" value="Genomic_DNA"/>
</dbReference>
<keyword evidence="3" id="KW-1185">Reference proteome</keyword>
<sequence>MRKITVFFVAGILALAAFGVDEFSVGPEAFDPKGGHIQGIAASHDALYLTQQTRIVKVDWNGNVLKTLTVQNHTGDITYHDGKLYTAVAVFPAKKEGWIQVFDENLNLLKQTTVDRTIDGIVYLDGVLYVGMGAKEQPSNKPHRVNILGRFDAETLKEISPRADFDYGYQTKFGFQNLTTDGEVIYGSFYGFENAPNIAVFDKDLNIIGTNPYRAYQGFDVMPKSLTGGKLEFIRSRNKFTKGEGLTCHLEFPEITVNK</sequence>
<dbReference type="RefSeq" id="WP_160626080.1">
    <property type="nucleotide sequence ID" value="NZ_CP047593.1"/>
</dbReference>
<reference evidence="2 3" key="1">
    <citation type="submission" date="2020-01" db="EMBL/GenBank/DDBJ databases">
        <title>Ponticoccus aerotolerans gen. nov., sp. nov., an anaerobic bacterium and proposal of Ponticoccusceae fam. nov., Ponticoccusles ord. nov. and Ponticoccuse classis nov. in the phylum Kiritimatiellaeota.</title>
        <authorList>
            <person name="Zhou L.Y."/>
            <person name="Du Z.J."/>
        </authorList>
    </citation>
    <scope>NUCLEOTIDE SEQUENCE [LARGE SCALE GENOMIC DNA]</scope>
    <source>
        <strain evidence="2 3">S-5007</strain>
    </source>
</reference>
<name>A0A6P1M8Y8_9BACT</name>
<evidence type="ECO:0000256" key="1">
    <source>
        <dbReference type="SAM" id="SignalP"/>
    </source>
</evidence>
<proteinExistence type="predicted"/>
<organism evidence="2 3">
    <name type="scientific">Tichowtungia aerotolerans</name>
    <dbReference type="NCBI Taxonomy" id="2697043"/>
    <lineage>
        <taxon>Bacteria</taxon>
        <taxon>Pseudomonadati</taxon>
        <taxon>Kiritimatiellota</taxon>
        <taxon>Tichowtungiia</taxon>
        <taxon>Tichowtungiales</taxon>
        <taxon>Tichowtungiaceae</taxon>
        <taxon>Tichowtungia</taxon>
    </lineage>
</organism>
<keyword evidence="1" id="KW-0732">Signal</keyword>
<evidence type="ECO:0000313" key="3">
    <source>
        <dbReference type="Proteomes" id="UP000464954"/>
    </source>
</evidence>
<dbReference type="Proteomes" id="UP000464954">
    <property type="component" value="Chromosome"/>
</dbReference>
<gene>
    <name evidence="2" type="ORF">GT409_00790</name>
</gene>
<feature type="signal peptide" evidence="1">
    <location>
        <begin position="1"/>
        <end position="19"/>
    </location>
</feature>
<dbReference type="KEGG" id="taer:GT409_00790"/>
<feature type="chain" id="PRO_5026728152" evidence="1">
    <location>
        <begin position="20"/>
        <end position="259"/>
    </location>
</feature>